<feature type="compositionally biased region" description="Basic and acidic residues" evidence="1">
    <location>
        <begin position="21"/>
        <end position="37"/>
    </location>
</feature>
<gene>
    <name evidence="2" type="ORF">GSOID_T00025941001</name>
</gene>
<reference evidence="2" key="1">
    <citation type="journal article" date="2010" name="Science">
        <title>Plasticity of animal genome architecture unmasked by rapid evolution of a pelagic tunicate.</title>
        <authorList>
            <person name="Denoeud F."/>
            <person name="Henriet S."/>
            <person name="Mungpakdee S."/>
            <person name="Aury J.M."/>
            <person name="Da Silva C."/>
            <person name="Brinkmann H."/>
            <person name="Mikhaleva J."/>
            <person name="Olsen L.C."/>
            <person name="Jubin C."/>
            <person name="Canestro C."/>
            <person name="Bouquet J.M."/>
            <person name="Danks G."/>
            <person name="Poulain J."/>
            <person name="Campsteijn C."/>
            <person name="Adamski M."/>
            <person name="Cross I."/>
            <person name="Yadetie F."/>
            <person name="Muffato M."/>
            <person name="Louis A."/>
            <person name="Butcher S."/>
            <person name="Tsagkogeorga G."/>
            <person name="Konrad A."/>
            <person name="Singh S."/>
            <person name="Jensen M.F."/>
            <person name="Cong E.H."/>
            <person name="Eikeseth-Otteraa H."/>
            <person name="Noel B."/>
            <person name="Anthouard V."/>
            <person name="Porcel B.M."/>
            <person name="Kachouri-Lafond R."/>
            <person name="Nishino A."/>
            <person name="Ugolini M."/>
            <person name="Chourrout P."/>
            <person name="Nishida H."/>
            <person name="Aasland R."/>
            <person name="Huzurbazar S."/>
            <person name="Westhof E."/>
            <person name="Delsuc F."/>
            <person name="Lehrach H."/>
            <person name="Reinhardt R."/>
            <person name="Weissenbach J."/>
            <person name="Roy S.W."/>
            <person name="Artiguenave F."/>
            <person name="Postlethwait J.H."/>
            <person name="Manak J.R."/>
            <person name="Thompson E.M."/>
            <person name="Jaillon O."/>
            <person name="Du Pasquier L."/>
            <person name="Boudinot P."/>
            <person name="Liberles D.A."/>
            <person name="Volff J.N."/>
            <person name="Philippe H."/>
            <person name="Lenhard B."/>
            <person name="Roest Crollius H."/>
            <person name="Wincker P."/>
            <person name="Chourrout D."/>
        </authorList>
    </citation>
    <scope>NUCLEOTIDE SEQUENCE [LARGE SCALE GENOMIC DNA]</scope>
</reference>
<proteinExistence type="predicted"/>
<evidence type="ECO:0000256" key="1">
    <source>
        <dbReference type="SAM" id="MobiDB-lite"/>
    </source>
</evidence>
<dbReference type="AlphaFoldDB" id="E4Z3I7"/>
<name>E4Z3I7_OIKDI</name>
<feature type="region of interest" description="Disordered" evidence="1">
    <location>
        <begin position="1"/>
        <end position="37"/>
    </location>
</feature>
<feature type="non-terminal residue" evidence="2">
    <location>
        <position position="1"/>
    </location>
</feature>
<organism evidence="2">
    <name type="scientific">Oikopleura dioica</name>
    <name type="common">Tunicate</name>
    <dbReference type="NCBI Taxonomy" id="34765"/>
    <lineage>
        <taxon>Eukaryota</taxon>
        <taxon>Metazoa</taxon>
        <taxon>Chordata</taxon>
        <taxon>Tunicata</taxon>
        <taxon>Appendicularia</taxon>
        <taxon>Copelata</taxon>
        <taxon>Oikopleuridae</taxon>
        <taxon>Oikopleura</taxon>
    </lineage>
</organism>
<evidence type="ECO:0000313" key="2">
    <source>
        <dbReference type="EMBL" id="CBY42265.1"/>
    </source>
</evidence>
<dbReference type="Proteomes" id="UP000011014">
    <property type="component" value="Unassembled WGS sequence"/>
</dbReference>
<dbReference type="EMBL" id="FN657000">
    <property type="protein sequence ID" value="CBY42265.1"/>
    <property type="molecule type" value="Genomic_DNA"/>
</dbReference>
<feature type="compositionally biased region" description="Polar residues" evidence="1">
    <location>
        <begin position="1"/>
        <end position="18"/>
    </location>
</feature>
<accession>E4Z3I7</accession>
<sequence length="37" mass="4267">RENFGTTGILTGHTQAHSKYSAREREKGARDKIREHK</sequence>
<protein>
    <submittedName>
        <fullName evidence="2">Uncharacterized protein</fullName>
    </submittedName>
</protein>